<proteinExistence type="predicted"/>
<accession>A0A451B2E3</accession>
<dbReference type="EMBL" id="CAADGD010000115">
    <property type="protein sequence ID" value="VFK72439.1"/>
    <property type="molecule type" value="Genomic_DNA"/>
</dbReference>
<dbReference type="EMBL" id="CAADFZ010000121">
    <property type="protein sequence ID" value="VFK66996.1"/>
    <property type="molecule type" value="Genomic_DNA"/>
</dbReference>
<reference evidence="2" key="1">
    <citation type="submission" date="2019-02" db="EMBL/GenBank/DDBJ databases">
        <authorList>
            <person name="Gruber-Vodicka R. H."/>
            <person name="Seah K. B. B."/>
        </authorList>
    </citation>
    <scope>NUCLEOTIDE SEQUENCE</scope>
    <source>
        <strain evidence="2">BECK_BY19</strain>
        <strain evidence="1">BECK_BY8</strain>
    </source>
</reference>
<sequence length="105" mass="11479">MEWNRQEFPGIARSRNRLGDFGQAMAPPAVATLFQARGIHVDEVHPNLTVRRNGGGFSQDFCFSDTSGCGVDGCCDGYDYAGWRDPLFAQPGKSGTKKVDKIPLL</sequence>
<evidence type="ECO:0000313" key="1">
    <source>
        <dbReference type="EMBL" id="VFK66996.1"/>
    </source>
</evidence>
<gene>
    <name evidence="1" type="ORF">BECKUNK1418G_GA0071005_11213</name>
    <name evidence="2" type="ORF">BECKUNK1418H_GA0071006_11153</name>
</gene>
<organism evidence="2">
    <name type="scientific">Candidatus Kentrum sp. UNK</name>
    <dbReference type="NCBI Taxonomy" id="2126344"/>
    <lineage>
        <taxon>Bacteria</taxon>
        <taxon>Pseudomonadati</taxon>
        <taxon>Pseudomonadota</taxon>
        <taxon>Gammaproteobacteria</taxon>
        <taxon>Candidatus Kentrum</taxon>
    </lineage>
</organism>
<name>A0A451B2E3_9GAMM</name>
<protein>
    <submittedName>
        <fullName evidence="2">Uncharacterized protein</fullName>
    </submittedName>
</protein>
<dbReference type="AlphaFoldDB" id="A0A451B2E3"/>
<evidence type="ECO:0000313" key="2">
    <source>
        <dbReference type="EMBL" id="VFK72439.1"/>
    </source>
</evidence>